<evidence type="ECO:0000313" key="3">
    <source>
        <dbReference type="Proteomes" id="UP001501436"/>
    </source>
</evidence>
<dbReference type="RefSeq" id="WP_345334310.1">
    <property type="nucleotide sequence ID" value="NZ_BAABJI010000004.1"/>
</dbReference>
<dbReference type="EMBL" id="BAABJI010000004">
    <property type="protein sequence ID" value="GAA4931167.1"/>
    <property type="molecule type" value="Genomic_DNA"/>
</dbReference>
<feature type="chain" id="PRO_5047283544" description="DUF922 domain-containing protein" evidence="1">
    <location>
        <begin position="23"/>
        <end position="184"/>
    </location>
</feature>
<protein>
    <recommendedName>
        <fullName evidence="4">DUF922 domain-containing protein</fullName>
    </recommendedName>
</protein>
<evidence type="ECO:0000313" key="2">
    <source>
        <dbReference type="EMBL" id="GAA4931167.1"/>
    </source>
</evidence>
<organism evidence="2 3">
    <name type="scientific">Mucilaginibacter defluvii</name>
    <dbReference type="NCBI Taxonomy" id="1196019"/>
    <lineage>
        <taxon>Bacteria</taxon>
        <taxon>Pseudomonadati</taxon>
        <taxon>Bacteroidota</taxon>
        <taxon>Sphingobacteriia</taxon>
        <taxon>Sphingobacteriales</taxon>
        <taxon>Sphingobacteriaceae</taxon>
        <taxon>Mucilaginibacter</taxon>
    </lineage>
</organism>
<dbReference type="Proteomes" id="UP001501436">
    <property type="component" value="Unassembled WGS sequence"/>
</dbReference>
<keyword evidence="3" id="KW-1185">Reference proteome</keyword>
<evidence type="ECO:0000256" key="1">
    <source>
        <dbReference type="SAM" id="SignalP"/>
    </source>
</evidence>
<feature type="signal peptide" evidence="1">
    <location>
        <begin position="1"/>
        <end position="22"/>
    </location>
</feature>
<reference evidence="3" key="1">
    <citation type="journal article" date="2019" name="Int. J. Syst. Evol. Microbiol.">
        <title>The Global Catalogue of Microorganisms (GCM) 10K type strain sequencing project: providing services to taxonomists for standard genome sequencing and annotation.</title>
        <authorList>
            <consortium name="The Broad Institute Genomics Platform"/>
            <consortium name="The Broad Institute Genome Sequencing Center for Infectious Disease"/>
            <person name="Wu L."/>
            <person name="Ma J."/>
        </authorList>
    </citation>
    <scope>NUCLEOTIDE SEQUENCE [LARGE SCALE GENOMIC DNA]</scope>
    <source>
        <strain evidence="3">JCM 18283</strain>
    </source>
</reference>
<sequence length="184" mass="21717">MALKFWKTLLLVMLCTAGSSFAQQGYKTLTLTDFQGSPRRSNFAAVAYTNCSISYNYSVKRIRGVFRIDFEVSMVMNKDKSWLDRSRIKNPEMLAEILRHEQGHYDIAYLQQQEVLRTFNRTQFGRDYSLVIADIFNRIDAKYQQMNADYERETNHMQNREQQLVWNRYLQKKVSNLPPLTASM</sequence>
<comment type="caution">
    <text evidence="2">The sequence shown here is derived from an EMBL/GenBank/DDBJ whole genome shotgun (WGS) entry which is preliminary data.</text>
</comment>
<dbReference type="InterPro" id="IPR010321">
    <property type="entry name" value="DUF922"/>
</dbReference>
<evidence type="ECO:0008006" key="4">
    <source>
        <dbReference type="Google" id="ProtNLM"/>
    </source>
</evidence>
<keyword evidence="1" id="KW-0732">Signal</keyword>
<name>A0ABP9G7N2_9SPHI</name>
<accession>A0ABP9G7N2</accession>
<dbReference type="Pfam" id="PF06037">
    <property type="entry name" value="DUF922"/>
    <property type="match status" value="1"/>
</dbReference>
<proteinExistence type="predicted"/>
<gene>
    <name evidence="2" type="ORF">GCM10023313_40100</name>
</gene>